<sequence length="153" mass="17681">DSILTPEDMEAKTVITLSPQSIRKEEFQEFDKDDSNECTIITEKYTVKHQPKVEYILKPEELSSQEGNKVILPAKANFGVADLFITPQDIFQVTVSQHHPIKQTELVNLVKNLPAHIKDTDAKIQFYFIVPNDIYDTFKYQYIVMHDNDTSTF</sequence>
<name>A0ACA9S0W5_9GLOM</name>
<dbReference type="EMBL" id="CAJVQC010082308">
    <property type="protein sequence ID" value="CAG8819453.1"/>
    <property type="molecule type" value="Genomic_DNA"/>
</dbReference>
<comment type="caution">
    <text evidence="1">The sequence shown here is derived from an EMBL/GenBank/DDBJ whole genome shotgun (WGS) entry which is preliminary data.</text>
</comment>
<proteinExistence type="predicted"/>
<feature type="non-terminal residue" evidence="1">
    <location>
        <position position="1"/>
    </location>
</feature>
<evidence type="ECO:0000313" key="1">
    <source>
        <dbReference type="EMBL" id="CAG8819453.1"/>
    </source>
</evidence>
<keyword evidence="2" id="KW-1185">Reference proteome</keyword>
<reference evidence="1" key="1">
    <citation type="submission" date="2021-06" db="EMBL/GenBank/DDBJ databases">
        <authorList>
            <person name="Kallberg Y."/>
            <person name="Tangrot J."/>
            <person name="Rosling A."/>
        </authorList>
    </citation>
    <scope>NUCLEOTIDE SEQUENCE</scope>
    <source>
        <strain evidence="1">MA461A</strain>
    </source>
</reference>
<protein>
    <submittedName>
        <fullName evidence="1">3474_t:CDS:1</fullName>
    </submittedName>
</protein>
<evidence type="ECO:0000313" key="2">
    <source>
        <dbReference type="Proteomes" id="UP000789920"/>
    </source>
</evidence>
<organism evidence="1 2">
    <name type="scientific">Racocetra persica</name>
    <dbReference type="NCBI Taxonomy" id="160502"/>
    <lineage>
        <taxon>Eukaryota</taxon>
        <taxon>Fungi</taxon>
        <taxon>Fungi incertae sedis</taxon>
        <taxon>Mucoromycota</taxon>
        <taxon>Glomeromycotina</taxon>
        <taxon>Glomeromycetes</taxon>
        <taxon>Diversisporales</taxon>
        <taxon>Gigasporaceae</taxon>
        <taxon>Racocetra</taxon>
    </lineage>
</organism>
<dbReference type="Proteomes" id="UP000789920">
    <property type="component" value="Unassembled WGS sequence"/>
</dbReference>
<gene>
    <name evidence="1" type="ORF">RPERSI_LOCUS25135</name>
</gene>
<accession>A0ACA9S0W5</accession>